<sequence length="126" mass="13876">MNGPLDNARAAWGEDMPDWVQTLAIQCGKTSQARVAKALGRSTTIVSQILNNKYPAGTAGIEERVRGVFEKAMADCPSLGPIPVNQCQDWRGKAGEFLVGNPMRVRMYRACHRCPRYKPEPEDAEG</sequence>
<accession>A0ABU8C073</accession>
<protein>
    <recommendedName>
        <fullName evidence="3">Transcriptional regulator</fullName>
    </recommendedName>
</protein>
<dbReference type="Proteomes" id="UP001431963">
    <property type="component" value="Unassembled WGS sequence"/>
</dbReference>
<evidence type="ECO:0008006" key="3">
    <source>
        <dbReference type="Google" id="ProtNLM"/>
    </source>
</evidence>
<comment type="caution">
    <text evidence="1">The sequence shown here is derived from an EMBL/GenBank/DDBJ whole genome shotgun (WGS) entry which is preliminary data.</text>
</comment>
<evidence type="ECO:0000313" key="1">
    <source>
        <dbReference type="EMBL" id="MEH7830356.1"/>
    </source>
</evidence>
<name>A0ABU8C073_9RHOB</name>
<gene>
    <name evidence="1" type="ORF">V6590_19570</name>
</gene>
<keyword evidence="2" id="KW-1185">Reference proteome</keyword>
<evidence type="ECO:0000313" key="2">
    <source>
        <dbReference type="Proteomes" id="UP001431963"/>
    </source>
</evidence>
<proteinExistence type="predicted"/>
<organism evidence="1 2">
    <name type="scientific">Gemmobacter denitrificans</name>
    <dbReference type="NCBI Taxonomy" id="3123040"/>
    <lineage>
        <taxon>Bacteria</taxon>
        <taxon>Pseudomonadati</taxon>
        <taxon>Pseudomonadota</taxon>
        <taxon>Alphaproteobacteria</taxon>
        <taxon>Rhodobacterales</taxon>
        <taxon>Paracoccaceae</taxon>
        <taxon>Gemmobacter</taxon>
    </lineage>
</organism>
<dbReference type="InterPro" id="IPR010982">
    <property type="entry name" value="Lambda_DNA-bd_dom_sf"/>
</dbReference>
<reference evidence="1" key="1">
    <citation type="submission" date="2024-02" db="EMBL/GenBank/DDBJ databases">
        <title>Genome sequences of strain Gemmobacter sp. JM10B15.</title>
        <authorList>
            <person name="Zhang M."/>
        </authorList>
    </citation>
    <scope>NUCLEOTIDE SEQUENCE</scope>
    <source>
        <strain evidence="1">JM10B15</strain>
    </source>
</reference>
<dbReference type="Gene3D" id="1.10.260.40">
    <property type="entry name" value="lambda repressor-like DNA-binding domains"/>
    <property type="match status" value="1"/>
</dbReference>
<dbReference type="EMBL" id="JBALHR010000022">
    <property type="protein sequence ID" value="MEH7830356.1"/>
    <property type="molecule type" value="Genomic_DNA"/>
</dbReference>
<dbReference type="RefSeq" id="WP_335425399.1">
    <property type="nucleotide sequence ID" value="NZ_JBALHR010000022.1"/>
</dbReference>